<reference evidence="3 4" key="1">
    <citation type="submission" date="2016-05" db="EMBL/GenBank/DDBJ databases">
        <authorList>
            <person name="Lavstsen T."/>
            <person name="Jespersen J.S."/>
        </authorList>
    </citation>
    <scope>NUCLEOTIDE SEQUENCE [LARGE SCALE GENOMIC DNA]</scope>
    <source>
        <strain evidence="3 4">B7-9</strain>
    </source>
</reference>
<dbReference type="RefSeq" id="WP_097653411.1">
    <property type="nucleotide sequence ID" value="NZ_LYXE01000092.1"/>
</dbReference>
<dbReference type="GO" id="GO:0016740">
    <property type="term" value="F:transferase activity"/>
    <property type="evidence" value="ECO:0007669"/>
    <property type="project" value="UniProtKB-KW"/>
</dbReference>
<evidence type="ECO:0000313" key="3">
    <source>
        <dbReference type="EMBL" id="PDV98589.1"/>
    </source>
</evidence>
<sequence>MHVQRCNLCGNETFHTLGRGYDRTILTNRAIYTLLQCRECGLVTLTPRPTTEAELAAIYPASYESYMQRPQSLFMLMRRMAWRAEIGEILALTTPASRILELGSATGEFLNELRRRGRPHLTGIEISGVAAQLARHRYDLDVRTGQLAEIDLPPGSVDLVVMRHVLEHVADPFALLKYIEYILRPGGYCIVTIPNLDSHTARIFKSHWYGYDVPRHLSLFPSTTLALLFRLVSLRICSIMHISTPNFWIGSTRFWLQALGFGKLARFVRYQNPFAILFFLPFGLISAFMKSSGVIRIIAQRPR</sequence>
<dbReference type="OrthoDB" id="9787662at2"/>
<evidence type="ECO:0000313" key="4">
    <source>
        <dbReference type="Proteomes" id="UP000220922"/>
    </source>
</evidence>
<dbReference type="Gene3D" id="3.40.50.150">
    <property type="entry name" value="Vaccinia Virus protein VP39"/>
    <property type="match status" value="1"/>
</dbReference>
<keyword evidence="4" id="KW-1185">Reference proteome</keyword>
<dbReference type="CDD" id="cd02440">
    <property type="entry name" value="AdoMet_MTases"/>
    <property type="match status" value="1"/>
</dbReference>
<proteinExistence type="predicted"/>
<dbReference type="EMBL" id="LYXE01000092">
    <property type="protein sequence ID" value="PDV98589.1"/>
    <property type="molecule type" value="Genomic_DNA"/>
</dbReference>
<dbReference type="InterPro" id="IPR029063">
    <property type="entry name" value="SAM-dependent_MTases_sf"/>
</dbReference>
<keyword evidence="2" id="KW-0812">Transmembrane</keyword>
<evidence type="ECO:0000256" key="2">
    <source>
        <dbReference type="SAM" id="Phobius"/>
    </source>
</evidence>
<comment type="caution">
    <text evidence="3">The sequence shown here is derived from an EMBL/GenBank/DDBJ whole genome shotgun (WGS) entry which is preliminary data.</text>
</comment>
<keyword evidence="2" id="KW-1133">Transmembrane helix</keyword>
<organism evidence="3 4">
    <name type="scientific">Candidatus Chloroploca asiatica</name>
    <dbReference type="NCBI Taxonomy" id="1506545"/>
    <lineage>
        <taxon>Bacteria</taxon>
        <taxon>Bacillati</taxon>
        <taxon>Chloroflexota</taxon>
        <taxon>Chloroflexia</taxon>
        <taxon>Chloroflexales</taxon>
        <taxon>Chloroflexineae</taxon>
        <taxon>Oscillochloridaceae</taxon>
        <taxon>Candidatus Chloroploca</taxon>
    </lineage>
</organism>
<dbReference type="AlphaFoldDB" id="A0A2H3L1N9"/>
<dbReference type="PANTHER" id="PTHR43861:SF3">
    <property type="entry name" value="PUTATIVE (AFU_ORTHOLOGUE AFUA_2G14390)-RELATED"/>
    <property type="match status" value="1"/>
</dbReference>
<name>A0A2H3L1N9_9CHLR</name>
<feature type="transmembrane region" description="Helical" evidence="2">
    <location>
        <begin position="274"/>
        <end position="299"/>
    </location>
</feature>
<keyword evidence="2" id="KW-0472">Membrane</keyword>
<evidence type="ECO:0000256" key="1">
    <source>
        <dbReference type="ARBA" id="ARBA00022679"/>
    </source>
</evidence>
<evidence type="ECO:0008006" key="5">
    <source>
        <dbReference type="Google" id="ProtNLM"/>
    </source>
</evidence>
<protein>
    <recommendedName>
        <fullName evidence="5">Methyltransferase type 11</fullName>
    </recommendedName>
</protein>
<dbReference type="PANTHER" id="PTHR43861">
    <property type="entry name" value="TRANS-ACONITATE 2-METHYLTRANSFERASE-RELATED"/>
    <property type="match status" value="1"/>
</dbReference>
<dbReference type="Proteomes" id="UP000220922">
    <property type="component" value="Unassembled WGS sequence"/>
</dbReference>
<dbReference type="Pfam" id="PF13489">
    <property type="entry name" value="Methyltransf_23"/>
    <property type="match status" value="1"/>
</dbReference>
<accession>A0A2H3L1N9</accession>
<gene>
    <name evidence="3" type="ORF">A9Q02_14920</name>
</gene>
<keyword evidence="1" id="KW-0808">Transferase</keyword>
<dbReference type="SUPFAM" id="SSF53335">
    <property type="entry name" value="S-adenosyl-L-methionine-dependent methyltransferases"/>
    <property type="match status" value="1"/>
</dbReference>